<gene>
    <name evidence="4" type="ORF">HNQ72_003343</name>
</gene>
<evidence type="ECO:0000256" key="1">
    <source>
        <dbReference type="ARBA" id="ARBA00006484"/>
    </source>
</evidence>
<evidence type="ECO:0000313" key="4">
    <source>
        <dbReference type="EMBL" id="MBB6163503.1"/>
    </source>
</evidence>
<name>A0A7W9Y991_9HYPH</name>
<dbReference type="EMBL" id="JACHEG010000003">
    <property type="protein sequence ID" value="MBB6163503.1"/>
    <property type="molecule type" value="Genomic_DNA"/>
</dbReference>
<dbReference type="Proteomes" id="UP000547879">
    <property type="component" value="Unassembled WGS sequence"/>
</dbReference>
<evidence type="ECO:0000313" key="5">
    <source>
        <dbReference type="Proteomes" id="UP000547879"/>
    </source>
</evidence>
<dbReference type="SUPFAM" id="SSF51735">
    <property type="entry name" value="NAD(P)-binding Rossmann-fold domains"/>
    <property type="match status" value="1"/>
</dbReference>
<dbReference type="Gene3D" id="3.40.50.720">
    <property type="entry name" value="NAD(P)-binding Rossmann-like Domain"/>
    <property type="match status" value="1"/>
</dbReference>
<dbReference type="GO" id="GO:0016491">
    <property type="term" value="F:oxidoreductase activity"/>
    <property type="evidence" value="ECO:0007669"/>
    <property type="project" value="UniProtKB-KW"/>
</dbReference>
<dbReference type="PANTHER" id="PTHR42879:SF2">
    <property type="entry name" value="3-OXOACYL-[ACYL-CARRIER-PROTEIN] REDUCTASE FABG"/>
    <property type="match status" value="1"/>
</dbReference>
<dbReference type="Pfam" id="PF00106">
    <property type="entry name" value="adh_short"/>
    <property type="match status" value="1"/>
</dbReference>
<protein>
    <submittedName>
        <fullName evidence="4">NAD(P)-dependent dehydrogenase (Short-subunit alcohol dehydrogenase family)</fullName>
    </submittedName>
</protein>
<dbReference type="PRINTS" id="PR00081">
    <property type="entry name" value="GDHRDH"/>
</dbReference>
<sequence>MRHYPAVCFPAVPVLPVHTSHCLGEVMNLETLFGLKGRTALVTGSSRGIGAAIAEGLAAAGAHVILHGTKTSGAAVVHQRIVENGGTAQELASDLSAPGAGRDLIEQAEAIAPVDILVINASAQINATLPDLKLEDLAFQVAVNFGSTVDMLQTALPLMAARKWGRVVSIGSINQLRPKGIVTAYAATKAAQHNLIQSQARDYAKDNVLLNTLAPGLIDTDRNAHRRDEDPEGWAEYARTLNWMGRAGQSEEMVGAAIFLSSQACSFMTGEAVFLTGGY</sequence>
<dbReference type="InterPro" id="IPR002347">
    <property type="entry name" value="SDR_fam"/>
</dbReference>
<dbReference type="InterPro" id="IPR036291">
    <property type="entry name" value="NAD(P)-bd_dom_sf"/>
</dbReference>
<dbReference type="InterPro" id="IPR050259">
    <property type="entry name" value="SDR"/>
</dbReference>
<evidence type="ECO:0000256" key="3">
    <source>
        <dbReference type="RuleBase" id="RU000363"/>
    </source>
</evidence>
<keyword evidence="2" id="KW-0560">Oxidoreductase</keyword>
<accession>A0A7W9Y991</accession>
<reference evidence="4 5" key="1">
    <citation type="submission" date="2020-08" db="EMBL/GenBank/DDBJ databases">
        <title>Genomic Encyclopedia of Type Strains, Phase IV (KMG-IV): sequencing the most valuable type-strain genomes for metagenomic binning, comparative biology and taxonomic classification.</title>
        <authorList>
            <person name="Goeker M."/>
        </authorList>
    </citation>
    <scope>NUCLEOTIDE SEQUENCE [LARGE SCALE GENOMIC DNA]</scope>
    <source>
        <strain evidence="4 5">DSM 100734</strain>
    </source>
</reference>
<dbReference type="PANTHER" id="PTHR42879">
    <property type="entry name" value="3-OXOACYL-(ACYL-CARRIER-PROTEIN) REDUCTASE"/>
    <property type="match status" value="1"/>
</dbReference>
<evidence type="ECO:0000256" key="2">
    <source>
        <dbReference type="ARBA" id="ARBA00023002"/>
    </source>
</evidence>
<proteinExistence type="inferred from homology"/>
<dbReference type="AlphaFoldDB" id="A0A7W9Y991"/>
<comment type="caution">
    <text evidence="4">The sequence shown here is derived from an EMBL/GenBank/DDBJ whole genome shotgun (WGS) entry which is preliminary data.</text>
</comment>
<dbReference type="CDD" id="cd05233">
    <property type="entry name" value="SDR_c"/>
    <property type="match status" value="1"/>
</dbReference>
<keyword evidence="5" id="KW-1185">Reference proteome</keyword>
<comment type="similarity">
    <text evidence="1 3">Belongs to the short-chain dehydrogenases/reductases (SDR) family.</text>
</comment>
<organism evidence="4 5">
    <name type="scientific">Rhizobium wenxiniae</name>
    <dbReference type="NCBI Taxonomy" id="1737357"/>
    <lineage>
        <taxon>Bacteria</taxon>
        <taxon>Pseudomonadati</taxon>
        <taxon>Pseudomonadota</taxon>
        <taxon>Alphaproteobacteria</taxon>
        <taxon>Hyphomicrobiales</taxon>
        <taxon>Rhizobiaceae</taxon>
        <taxon>Rhizobium/Agrobacterium group</taxon>
        <taxon>Rhizobium</taxon>
    </lineage>
</organism>
<dbReference type="PRINTS" id="PR00080">
    <property type="entry name" value="SDRFAMILY"/>
</dbReference>